<keyword evidence="3" id="KW-1185">Reference proteome</keyword>
<name>A0AA37MCH9_9HYPH</name>
<dbReference type="EMBL" id="BPQM01000064">
    <property type="protein sequence ID" value="GJD79574.1"/>
    <property type="molecule type" value="Genomic_DNA"/>
</dbReference>
<comment type="caution">
    <text evidence="2">The sequence shown here is derived from an EMBL/GenBank/DDBJ whole genome shotgun (WGS) entry which is preliminary data.</text>
</comment>
<sequence>MDLRAGRTPIADQIAARMAAAGGDAHFAPGAAYRGEGFDGEAWCQEVNRFLRALGYEVRMRAPGVGAREPEFAVWCQPEIGPAHRLRIRIAPQEMSGAVVYSICRLHRDTLEHGALLERERLGIKPQSKHGKRKLRVEPEEAAAPGMRP</sequence>
<protein>
    <submittedName>
        <fullName evidence="2">Uncharacterized protein</fullName>
    </submittedName>
</protein>
<accession>A0AA37MCH9</accession>
<dbReference type="RefSeq" id="WP_238303551.1">
    <property type="nucleotide sequence ID" value="NZ_BPQM01000064.1"/>
</dbReference>
<reference evidence="2" key="1">
    <citation type="journal article" date="2016" name="Front. Microbiol.">
        <title>Genome Sequence of the Piezophilic, Mesophilic Sulfate-Reducing Bacterium Desulfovibrio indicus J2T.</title>
        <authorList>
            <person name="Cao J."/>
            <person name="Maignien L."/>
            <person name="Shao Z."/>
            <person name="Alain K."/>
            <person name="Jebbar M."/>
        </authorList>
    </citation>
    <scope>NUCLEOTIDE SEQUENCE</scope>
    <source>
        <strain evidence="2">NBRC 103626</strain>
    </source>
</reference>
<gene>
    <name evidence="2" type="ORF">NBEOAGPD_2803</name>
</gene>
<organism evidence="2 3">
    <name type="scientific">Methylobacterium gregans</name>
    <dbReference type="NCBI Taxonomy" id="374424"/>
    <lineage>
        <taxon>Bacteria</taxon>
        <taxon>Pseudomonadati</taxon>
        <taxon>Pseudomonadota</taxon>
        <taxon>Alphaproteobacteria</taxon>
        <taxon>Hyphomicrobiales</taxon>
        <taxon>Methylobacteriaceae</taxon>
        <taxon>Methylobacterium</taxon>
    </lineage>
</organism>
<feature type="region of interest" description="Disordered" evidence="1">
    <location>
        <begin position="125"/>
        <end position="149"/>
    </location>
</feature>
<evidence type="ECO:0000256" key="1">
    <source>
        <dbReference type="SAM" id="MobiDB-lite"/>
    </source>
</evidence>
<dbReference type="AlphaFoldDB" id="A0AA37MCH9"/>
<dbReference type="Proteomes" id="UP001055108">
    <property type="component" value="Unassembled WGS sequence"/>
</dbReference>
<evidence type="ECO:0000313" key="2">
    <source>
        <dbReference type="EMBL" id="GJD79574.1"/>
    </source>
</evidence>
<evidence type="ECO:0000313" key="3">
    <source>
        <dbReference type="Proteomes" id="UP001055108"/>
    </source>
</evidence>
<reference evidence="2" key="2">
    <citation type="submission" date="2021-08" db="EMBL/GenBank/DDBJ databases">
        <authorList>
            <person name="Tani A."/>
            <person name="Ola A."/>
            <person name="Ogura Y."/>
            <person name="Katsura K."/>
            <person name="Hayashi T."/>
        </authorList>
    </citation>
    <scope>NUCLEOTIDE SEQUENCE</scope>
    <source>
        <strain evidence="2">NBRC 103626</strain>
    </source>
</reference>
<proteinExistence type="predicted"/>